<proteinExistence type="inferred from homology"/>
<evidence type="ECO:0000259" key="23">
    <source>
        <dbReference type="PROSITE" id="PS50011"/>
    </source>
</evidence>
<dbReference type="Gene3D" id="2.60.120.200">
    <property type="match status" value="1"/>
</dbReference>
<dbReference type="PROSITE" id="PS00108">
    <property type="entry name" value="PROTEIN_KINASE_ST"/>
    <property type="match status" value="1"/>
</dbReference>
<evidence type="ECO:0000256" key="12">
    <source>
        <dbReference type="ARBA" id="ARBA00022741"/>
    </source>
</evidence>
<dbReference type="AlphaFoldDB" id="A0A2P5DSL9"/>
<evidence type="ECO:0000256" key="20">
    <source>
        <dbReference type="SAM" id="MobiDB-lite"/>
    </source>
</evidence>
<dbReference type="SUPFAM" id="SSF56112">
    <property type="entry name" value="Protein kinase-like (PK-like)"/>
    <property type="match status" value="1"/>
</dbReference>
<dbReference type="GO" id="GO:0030246">
    <property type="term" value="F:carbohydrate binding"/>
    <property type="evidence" value="ECO:0007669"/>
    <property type="project" value="UniProtKB-KW"/>
</dbReference>
<dbReference type="GO" id="GO:0005524">
    <property type="term" value="F:ATP binding"/>
    <property type="evidence" value="ECO:0007669"/>
    <property type="project" value="UniProtKB-UniRule"/>
</dbReference>
<dbReference type="GO" id="GO:0005886">
    <property type="term" value="C:plasma membrane"/>
    <property type="evidence" value="ECO:0007669"/>
    <property type="project" value="UniProtKB-SubCell"/>
</dbReference>
<evidence type="ECO:0000256" key="8">
    <source>
        <dbReference type="ARBA" id="ARBA00022679"/>
    </source>
</evidence>
<gene>
    <name evidence="24" type="ORF">PanWU01x14_036990</name>
</gene>
<dbReference type="OrthoDB" id="1856421at2759"/>
<evidence type="ECO:0000256" key="2">
    <source>
        <dbReference type="ARBA" id="ARBA00007606"/>
    </source>
</evidence>
<evidence type="ECO:0000256" key="15">
    <source>
        <dbReference type="ARBA" id="ARBA00022989"/>
    </source>
</evidence>
<comment type="similarity">
    <text evidence="2">Belongs to the leguminous lectin family.</text>
</comment>
<evidence type="ECO:0000256" key="9">
    <source>
        <dbReference type="ARBA" id="ARBA00022692"/>
    </source>
</evidence>
<feature type="transmembrane region" description="Helical" evidence="21">
    <location>
        <begin position="312"/>
        <end position="338"/>
    </location>
</feature>
<organism evidence="24 25">
    <name type="scientific">Parasponia andersonii</name>
    <name type="common">Sponia andersonii</name>
    <dbReference type="NCBI Taxonomy" id="3476"/>
    <lineage>
        <taxon>Eukaryota</taxon>
        <taxon>Viridiplantae</taxon>
        <taxon>Streptophyta</taxon>
        <taxon>Embryophyta</taxon>
        <taxon>Tracheophyta</taxon>
        <taxon>Spermatophyta</taxon>
        <taxon>Magnoliopsida</taxon>
        <taxon>eudicotyledons</taxon>
        <taxon>Gunneridae</taxon>
        <taxon>Pentapetalae</taxon>
        <taxon>rosids</taxon>
        <taxon>fabids</taxon>
        <taxon>Rosales</taxon>
        <taxon>Cannabaceae</taxon>
        <taxon>Parasponia</taxon>
    </lineage>
</organism>
<reference evidence="25" key="1">
    <citation type="submission" date="2016-06" db="EMBL/GenBank/DDBJ databases">
        <title>Parallel loss of symbiosis genes in relatives of nitrogen-fixing non-legume Parasponia.</title>
        <authorList>
            <person name="Van Velzen R."/>
            <person name="Holmer R."/>
            <person name="Bu F."/>
            <person name="Rutten L."/>
            <person name="Van Zeijl A."/>
            <person name="Liu W."/>
            <person name="Santuari L."/>
            <person name="Cao Q."/>
            <person name="Sharma T."/>
            <person name="Shen D."/>
            <person name="Roswanjaya Y."/>
            <person name="Wardhani T."/>
            <person name="Kalhor M.S."/>
            <person name="Jansen J."/>
            <person name="Van den Hoogen J."/>
            <person name="Gungor B."/>
            <person name="Hartog M."/>
            <person name="Hontelez J."/>
            <person name="Verver J."/>
            <person name="Yang W.-C."/>
            <person name="Schijlen E."/>
            <person name="Repin R."/>
            <person name="Schilthuizen M."/>
            <person name="Schranz E."/>
            <person name="Heidstra R."/>
            <person name="Miyata K."/>
            <person name="Fedorova E."/>
            <person name="Kohlen W."/>
            <person name="Bisseling T."/>
            <person name="Smit S."/>
            <person name="Geurts R."/>
        </authorList>
    </citation>
    <scope>NUCLEOTIDE SEQUENCE [LARGE SCALE GENOMIC DNA]</scope>
    <source>
        <strain evidence="25">cv. WU1-14</strain>
    </source>
</reference>
<evidence type="ECO:0000256" key="18">
    <source>
        <dbReference type="ARBA" id="ARBA00023180"/>
    </source>
</evidence>
<dbReference type="InterPro" id="IPR050528">
    <property type="entry name" value="L-type_Lectin-RKs"/>
</dbReference>
<feature type="chain" id="PRO_5015132090" description="non-specific serine/threonine protein kinase" evidence="22">
    <location>
        <begin position="27"/>
        <end position="699"/>
    </location>
</feature>
<evidence type="ECO:0000256" key="7">
    <source>
        <dbReference type="ARBA" id="ARBA00022527"/>
    </source>
</evidence>
<evidence type="ECO:0000313" key="25">
    <source>
        <dbReference type="Proteomes" id="UP000237105"/>
    </source>
</evidence>
<dbReference type="InterPro" id="IPR013320">
    <property type="entry name" value="ConA-like_dom_sf"/>
</dbReference>
<dbReference type="SMART" id="SM00220">
    <property type="entry name" value="S_TKc"/>
    <property type="match status" value="1"/>
</dbReference>
<evidence type="ECO:0000256" key="3">
    <source>
        <dbReference type="ARBA" id="ARBA00008536"/>
    </source>
</evidence>
<keyword evidence="11" id="KW-0430">Lectin</keyword>
<dbReference type="InterPro" id="IPR000719">
    <property type="entry name" value="Prot_kinase_dom"/>
</dbReference>
<keyword evidence="10 22" id="KW-0732">Signal</keyword>
<evidence type="ECO:0000313" key="24">
    <source>
        <dbReference type="EMBL" id="PON76281.1"/>
    </source>
</evidence>
<evidence type="ECO:0000256" key="22">
    <source>
        <dbReference type="SAM" id="SignalP"/>
    </source>
</evidence>
<comment type="subcellular location">
    <subcellularLocation>
        <location evidence="1">Cell membrane</location>
        <topology evidence="1">Single-pass type I membrane protein</topology>
    </subcellularLocation>
</comment>
<dbReference type="InterPro" id="IPR011009">
    <property type="entry name" value="Kinase-like_dom_sf"/>
</dbReference>
<dbReference type="InterPro" id="IPR017441">
    <property type="entry name" value="Protein_kinase_ATP_BS"/>
</dbReference>
<dbReference type="CDD" id="cd06899">
    <property type="entry name" value="lectin_legume_LecRK_Arcelin_ConA"/>
    <property type="match status" value="1"/>
</dbReference>
<dbReference type="Pfam" id="PF00139">
    <property type="entry name" value="Lectin_legB"/>
    <property type="match status" value="1"/>
</dbReference>
<keyword evidence="9 21" id="KW-0812">Transmembrane</keyword>
<dbReference type="PROSITE" id="PS50011">
    <property type="entry name" value="PROTEIN_KINASE_DOM"/>
    <property type="match status" value="1"/>
</dbReference>
<evidence type="ECO:0000256" key="17">
    <source>
        <dbReference type="ARBA" id="ARBA00023170"/>
    </source>
</evidence>
<keyword evidence="8" id="KW-0808">Transferase</keyword>
<keyword evidence="15 21" id="KW-1133">Transmembrane helix</keyword>
<keyword evidence="12 19" id="KW-0547">Nucleotide-binding</keyword>
<evidence type="ECO:0000256" key="16">
    <source>
        <dbReference type="ARBA" id="ARBA00023136"/>
    </source>
</evidence>
<dbReference type="PROSITE" id="PS00107">
    <property type="entry name" value="PROTEIN_KINASE_ATP"/>
    <property type="match status" value="1"/>
</dbReference>
<name>A0A2P5DSL9_PARAD</name>
<comment type="similarity">
    <text evidence="4">In the C-terminal section; belongs to the protein kinase superfamily. Ser/Thr protein kinase family.</text>
</comment>
<evidence type="ECO:0000256" key="21">
    <source>
        <dbReference type="SAM" id="Phobius"/>
    </source>
</evidence>
<evidence type="ECO:0000256" key="19">
    <source>
        <dbReference type="PROSITE-ProRule" id="PRU10141"/>
    </source>
</evidence>
<comment type="caution">
    <text evidence="24">The sequence shown here is derived from an EMBL/GenBank/DDBJ whole genome shotgun (WGS) entry which is preliminary data.</text>
</comment>
<dbReference type="EMBL" id="JXTB01000019">
    <property type="protein sequence ID" value="PON76281.1"/>
    <property type="molecule type" value="Genomic_DNA"/>
</dbReference>
<keyword evidence="7 24" id="KW-0723">Serine/threonine-protein kinase</keyword>
<sequence length="699" mass="77143">MHSPHSLLIWVVFIIFFFSLNFPSFSHPFSPETNNSNKNNITLFGDAFFRNTSISLTQELAACLSSSPSSSSPSSIYGVGGALYATPIRFIDSESNATASFSSAFSFSISPSPLCSSGDGIAFLVAPNADSFSSSKGHIGLPRPAFDVQDSFFAVEYDTSFDPLLGDINGNHIGIDVNTVVSVTSVDVVSRGVDLKSGKVIRTWIEYRNAMKMIRVWVGYSPVRPPNPVLVARIDLSDLLKESMYVGFSGSNGQGSALHVVEKWRFKTFQSSLVPMDTVEEGDCFICSPEESGTDINHDSFFRGKKMNVGEMVLGLGGLTAFVFSILAIVSVISFITIKKRRLLAKTRMESVASRIQMNRVPTRLSLEEIKSATMGFDRKRIVGEGASATVYKGSLPHGEVAVKRFQRVNGIDCLRNPFTTEFATMVSCLRHKNLIQLQGWCCEGSELVLVYEYMSNGSLDKILHKKTNSAIVLSWKQRLNIVLGVASALAYLHEECERQIIHRDVKTCNIMLDAEFNAKLGDFGLAEVYDHSSLTRNATIPAGTMGYLAPEYVYSGVPNTKTDVYSFGVVVLELVSGRRPVDEHGTSVVDWAWDLWQKGKLIEAADLRLKGKVSEEEMERMLVVGLACVHPNPVKRPTVKEAERILKGEDPLPMLPSRKPKLRLRPVLPDYSEETPSYDAERASPDDPPFLTPRSNFS</sequence>
<feature type="domain" description="Protein kinase" evidence="23">
    <location>
        <begin position="377"/>
        <end position="656"/>
    </location>
</feature>
<dbReference type="SUPFAM" id="SSF49899">
    <property type="entry name" value="Concanavalin A-like lectins/glucanases"/>
    <property type="match status" value="1"/>
</dbReference>
<keyword evidence="17" id="KW-0675">Receptor</keyword>
<dbReference type="EC" id="2.7.11.1" evidence="5"/>
<keyword evidence="6" id="KW-1003">Cell membrane</keyword>
<keyword evidence="13 24" id="KW-0418">Kinase</keyword>
<dbReference type="Gene3D" id="1.10.510.10">
    <property type="entry name" value="Transferase(Phosphotransferase) domain 1"/>
    <property type="match status" value="1"/>
</dbReference>
<dbReference type="GO" id="GO:0002229">
    <property type="term" value="P:defense response to oomycetes"/>
    <property type="evidence" value="ECO:0007669"/>
    <property type="project" value="UniProtKB-ARBA"/>
</dbReference>
<evidence type="ECO:0000256" key="4">
    <source>
        <dbReference type="ARBA" id="ARBA00010217"/>
    </source>
</evidence>
<feature type="binding site" evidence="19">
    <location>
        <position position="404"/>
    </location>
    <ligand>
        <name>ATP</name>
        <dbReference type="ChEBI" id="CHEBI:30616"/>
    </ligand>
</feature>
<feature type="region of interest" description="Disordered" evidence="20">
    <location>
        <begin position="651"/>
        <end position="699"/>
    </location>
</feature>
<dbReference type="STRING" id="3476.A0A2P5DSL9"/>
<dbReference type="FunFam" id="1.10.510.10:FF:000342">
    <property type="entry name" value="L-type lectin-domain containing receptor kinase VIII.1"/>
    <property type="match status" value="1"/>
</dbReference>
<evidence type="ECO:0000256" key="5">
    <source>
        <dbReference type="ARBA" id="ARBA00012513"/>
    </source>
</evidence>
<comment type="similarity">
    <text evidence="3">In the N-terminal section; belongs to the leguminous lectin family.</text>
</comment>
<keyword evidence="18" id="KW-0325">Glycoprotein</keyword>
<evidence type="ECO:0000256" key="10">
    <source>
        <dbReference type="ARBA" id="ARBA00022729"/>
    </source>
</evidence>
<evidence type="ECO:0000256" key="6">
    <source>
        <dbReference type="ARBA" id="ARBA00022475"/>
    </source>
</evidence>
<dbReference type="Gene3D" id="3.30.200.20">
    <property type="entry name" value="Phosphorylase Kinase, domain 1"/>
    <property type="match status" value="1"/>
</dbReference>
<keyword evidence="14 19" id="KW-0067">ATP-binding</keyword>
<evidence type="ECO:0000256" key="13">
    <source>
        <dbReference type="ARBA" id="ARBA00022777"/>
    </source>
</evidence>
<accession>A0A2P5DSL9</accession>
<dbReference type="Proteomes" id="UP000237105">
    <property type="component" value="Unassembled WGS sequence"/>
</dbReference>
<keyword evidence="25" id="KW-1185">Reference proteome</keyword>
<feature type="signal peptide" evidence="22">
    <location>
        <begin position="1"/>
        <end position="26"/>
    </location>
</feature>
<dbReference type="FunFam" id="3.30.200.20:FF:000810">
    <property type="entry name" value="L-type lectin-domain containing receptor kinase S.6"/>
    <property type="match status" value="1"/>
</dbReference>
<dbReference type="InterPro" id="IPR001220">
    <property type="entry name" value="Legume_lectin_dom"/>
</dbReference>
<protein>
    <recommendedName>
        <fullName evidence="5">non-specific serine/threonine protein kinase</fullName>
        <ecNumber evidence="5">2.7.11.1</ecNumber>
    </recommendedName>
</protein>
<dbReference type="Pfam" id="PF00069">
    <property type="entry name" value="Pkinase"/>
    <property type="match status" value="1"/>
</dbReference>
<dbReference type="CDD" id="cd14066">
    <property type="entry name" value="STKc_IRAK"/>
    <property type="match status" value="1"/>
</dbReference>
<dbReference type="PANTHER" id="PTHR27007">
    <property type="match status" value="1"/>
</dbReference>
<dbReference type="InterPro" id="IPR008271">
    <property type="entry name" value="Ser/Thr_kinase_AS"/>
</dbReference>
<dbReference type="GO" id="GO:0004674">
    <property type="term" value="F:protein serine/threonine kinase activity"/>
    <property type="evidence" value="ECO:0007669"/>
    <property type="project" value="UniProtKB-KW"/>
</dbReference>
<evidence type="ECO:0000256" key="11">
    <source>
        <dbReference type="ARBA" id="ARBA00022734"/>
    </source>
</evidence>
<evidence type="ECO:0000256" key="14">
    <source>
        <dbReference type="ARBA" id="ARBA00022840"/>
    </source>
</evidence>
<keyword evidence="16 21" id="KW-0472">Membrane</keyword>
<evidence type="ECO:0000256" key="1">
    <source>
        <dbReference type="ARBA" id="ARBA00004251"/>
    </source>
</evidence>